<organism evidence="1 2">
    <name type="scientific">Suillus placidus</name>
    <dbReference type="NCBI Taxonomy" id="48579"/>
    <lineage>
        <taxon>Eukaryota</taxon>
        <taxon>Fungi</taxon>
        <taxon>Dikarya</taxon>
        <taxon>Basidiomycota</taxon>
        <taxon>Agaricomycotina</taxon>
        <taxon>Agaricomycetes</taxon>
        <taxon>Agaricomycetidae</taxon>
        <taxon>Boletales</taxon>
        <taxon>Suillineae</taxon>
        <taxon>Suillaceae</taxon>
        <taxon>Suillus</taxon>
    </lineage>
</organism>
<evidence type="ECO:0000313" key="2">
    <source>
        <dbReference type="Proteomes" id="UP000714275"/>
    </source>
</evidence>
<reference evidence="1" key="1">
    <citation type="journal article" date="2020" name="New Phytol.">
        <title>Comparative genomics reveals dynamic genome evolution in host specialist ectomycorrhizal fungi.</title>
        <authorList>
            <person name="Lofgren L.A."/>
            <person name="Nguyen N.H."/>
            <person name="Vilgalys R."/>
            <person name="Ruytinx J."/>
            <person name="Liao H.L."/>
            <person name="Branco S."/>
            <person name="Kuo A."/>
            <person name="LaButti K."/>
            <person name="Lipzen A."/>
            <person name="Andreopoulos W."/>
            <person name="Pangilinan J."/>
            <person name="Riley R."/>
            <person name="Hundley H."/>
            <person name="Na H."/>
            <person name="Barry K."/>
            <person name="Grigoriev I.V."/>
            <person name="Stajich J.E."/>
            <person name="Kennedy P.G."/>
        </authorList>
    </citation>
    <scope>NUCLEOTIDE SEQUENCE</scope>
    <source>
        <strain evidence="1">DOB743</strain>
    </source>
</reference>
<comment type="caution">
    <text evidence="1">The sequence shown here is derived from an EMBL/GenBank/DDBJ whole genome shotgun (WGS) entry which is preliminary data.</text>
</comment>
<proteinExistence type="predicted"/>
<gene>
    <name evidence="1" type="ORF">EV702DRAFT_1050732</name>
</gene>
<evidence type="ECO:0000313" key="1">
    <source>
        <dbReference type="EMBL" id="KAG1766335.1"/>
    </source>
</evidence>
<name>A0A9P7CWB7_9AGAM</name>
<accession>A0A9P7CWB7</accession>
<protein>
    <submittedName>
        <fullName evidence="1">Uncharacterized protein</fullName>
    </submittedName>
</protein>
<dbReference type="Proteomes" id="UP000714275">
    <property type="component" value="Unassembled WGS sequence"/>
</dbReference>
<dbReference type="EMBL" id="JABBWD010000097">
    <property type="protein sequence ID" value="KAG1766335.1"/>
    <property type="molecule type" value="Genomic_DNA"/>
</dbReference>
<sequence length="281" mass="31085">MSLPTAFMTYSSSRALCANVIEFLPVQELHCRMKQKRTAVLSRIRDIVLAPNFIPSSVAPDLNACAAALPAAELSDILTQLTIEGHTALYWAIVNNRPQALWAFSKLITSFPSVCVSDLCIAYMITNDHAIFMKLKLVGQSEIWRLRQLSGCPPDEIEGDAYGGCASRCKSLLCSGIWHAEIGLYQHSHPARLNAVLLIEAHSRTPGCATPPEALKIPLSLIDTKFLALAPWRSTNGIDYVLPPNMTWRISNELGDWVMHNKTEYVDCEGTLHAKLEITLL</sequence>
<keyword evidence="2" id="KW-1185">Reference proteome</keyword>
<dbReference type="AlphaFoldDB" id="A0A9P7CWB7"/>
<dbReference type="OrthoDB" id="2959034at2759"/>